<keyword evidence="2" id="KW-1185">Reference proteome</keyword>
<comment type="caution">
    <text evidence="1">The sequence shown here is derived from an EMBL/GenBank/DDBJ whole genome shotgun (WGS) entry which is preliminary data.</text>
</comment>
<name>A0A9P8VUL1_9HYPO</name>
<reference evidence="1 2" key="1">
    <citation type="journal article" date="2021" name="Nat. Commun.">
        <title>Genetic determinants of endophytism in the Arabidopsis root mycobiome.</title>
        <authorList>
            <person name="Mesny F."/>
            <person name="Miyauchi S."/>
            <person name="Thiergart T."/>
            <person name="Pickel B."/>
            <person name="Atanasova L."/>
            <person name="Karlsson M."/>
            <person name="Huettel B."/>
            <person name="Barry K.W."/>
            <person name="Haridas S."/>
            <person name="Chen C."/>
            <person name="Bauer D."/>
            <person name="Andreopoulos W."/>
            <person name="Pangilinan J."/>
            <person name="LaButti K."/>
            <person name="Riley R."/>
            <person name="Lipzen A."/>
            <person name="Clum A."/>
            <person name="Drula E."/>
            <person name="Henrissat B."/>
            <person name="Kohler A."/>
            <person name="Grigoriev I.V."/>
            <person name="Martin F.M."/>
            <person name="Hacquard S."/>
        </authorList>
    </citation>
    <scope>NUCLEOTIDE SEQUENCE [LARGE SCALE GENOMIC DNA]</scope>
    <source>
        <strain evidence="1 2">MPI-CAGE-CH-0241</strain>
    </source>
</reference>
<gene>
    <name evidence="1" type="ORF">B0T10DRAFT_416344</name>
</gene>
<dbReference type="AlphaFoldDB" id="A0A9P8VUL1"/>
<evidence type="ECO:0000313" key="1">
    <source>
        <dbReference type="EMBL" id="KAH6873639.1"/>
    </source>
</evidence>
<organism evidence="1 2">
    <name type="scientific">Thelonectria olida</name>
    <dbReference type="NCBI Taxonomy" id="1576542"/>
    <lineage>
        <taxon>Eukaryota</taxon>
        <taxon>Fungi</taxon>
        <taxon>Dikarya</taxon>
        <taxon>Ascomycota</taxon>
        <taxon>Pezizomycotina</taxon>
        <taxon>Sordariomycetes</taxon>
        <taxon>Hypocreomycetidae</taxon>
        <taxon>Hypocreales</taxon>
        <taxon>Nectriaceae</taxon>
        <taxon>Thelonectria</taxon>
    </lineage>
</organism>
<sequence length="390" mass="44878">MGKAPYLTQVRKGGHGLGNTYHERLQGLFGWDDDIDRTLWDHCYYRQLARRFHTSISTHISDVEAEDWKSTLGKHALPHFWVIPHYSRHSLFTRLPKTAKRPAVTRPFISGLHQWRVRDVDDRMTANEERWLLGGNMYQSGHPENIFRRGEAETDATEGQLRSYVIDFGCAVPFTGIPLLIEEGFEACRKSFAQGDQKILAHYEAARDCLIRGLGDPLCDLLLMIVLTFSSSTDTPVLPMYGHNFEAGPRRDQRLLAVALTTRMLWFLYPDSFPWEEDGGMVLSIPEMTKKMGKCLTLVDPEVSVAYARVEHKGVNNRILCKLGWVHRYSAVRGFRETPRNSELTLRSEKELLEFRAELLSLMNNPPDFIARVFQSKDDIWAERCFGLFL</sequence>
<dbReference type="Proteomes" id="UP000777438">
    <property type="component" value="Unassembled WGS sequence"/>
</dbReference>
<evidence type="ECO:0000313" key="2">
    <source>
        <dbReference type="Proteomes" id="UP000777438"/>
    </source>
</evidence>
<dbReference type="EMBL" id="JAGPYM010000045">
    <property type="protein sequence ID" value="KAH6873639.1"/>
    <property type="molecule type" value="Genomic_DNA"/>
</dbReference>
<proteinExistence type="predicted"/>
<protein>
    <submittedName>
        <fullName evidence="1">Uncharacterized protein</fullName>
    </submittedName>
</protein>
<dbReference type="OrthoDB" id="5100628at2759"/>
<accession>A0A9P8VUL1</accession>